<dbReference type="OrthoDB" id="3262926at2759"/>
<dbReference type="Pfam" id="PF06094">
    <property type="entry name" value="GGACT"/>
    <property type="match status" value="1"/>
</dbReference>
<keyword evidence="7" id="KW-1185">Reference proteome</keyword>
<dbReference type="EMBL" id="PKSG01000353">
    <property type="protein sequence ID" value="POR36186.1"/>
    <property type="molecule type" value="Genomic_DNA"/>
</dbReference>
<dbReference type="AlphaFoldDB" id="A0A2S4L167"/>
<dbReference type="Gene3D" id="3.10.490.10">
    <property type="entry name" value="Gamma-glutamyl cyclotransferase-like"/>
    <property type="match status" value="1"/>
</dbReference>
<evidence type="ECO:0000313" key="7">
    <source>
        <dbReference type="Proteomes" id="UP000237481"/>
    </source>
</evidence>
<dbReference type="CDD" id="cd06661">
    <property type="entry name" value="GGCT_like"/>
    <property type="match status" value="1"/>
</dbReference>
<dbReference type="InterPro" id="IPR036568">
    <property type="entry name" value="GGCT-like_sf"/>
</dbReference>
<feature type="compositionally biased region" description="Basic and acidic residues" evidence="4">
    <location>
        <begin position="193"/>
        <end position="202"/>
    </location>
</feature>
<proteinExistence type="inferred from homology"/>
<gene>
    <name evidence="6" type="ORF">TPAR_03616</name>
</gene>
<evidence type="ECO:0000259" key="5">
    <source>
        <dbReference type="Pfam" id="PF06094"/>
    </source>
</evidence>
<evidence type="ECO:0000256" key="4">
    <source>
        <dbReference type="SAM" id="MobiDB-lite"/>
    </source>
</evidence>
<organism evidence="6 7">
    <name type="scientific">Tolypocladium paradoxum</name>
    <dbReference type="NCBI Taxonomy" id="94208"/>
    <lineage>
        <taxon>Eukaryota</taxon>
        <taxon>Fungi</taxon>
        <taxon>Dikarya</taxon>
        <taxon>Ascomycota</taxon>
        <taxon>Pezizomycotina</taxon>
        <taxon>Sordariomycetes</taxon>
        <taxon>Hypocreomycetidae</taxon>
        <taxon>Hypocreales</taxon>
        <taxon>Ophiocordycipitaceae</taxon>
        <taxon>Tolypocladium</taxon>
    </lineage>
</organism>
<keyword evidence="2" id="KW-0808">Transferase</keyword>
<dbReference type="SUPFAM" id="SSF110857">
    <property type="entry name" value="Gamma-glutamyl cyclotransferase-like"/>
    <property type="match status" value="1"/>
</dbReference>
<reference evidence="6 7" key="1">
    <citation type="submission" date="2018-01" db="EMBL/GenBank/DDBJ databases">
        <title>Harnessing the power of phylogenomics to disentangle the directionality and signatures of interkingdom host jumping in the parasitic fungal genus Tolypocladium.</title>
        <authorList>
            <person name="Quandt C.A."/>
            <person name="Patterson W."/>
            <person name="Spatafora J.W."/>
        </authorList>
    </citation>
    <scope>NUCLEOTIDE SEQUENCE [LARGE SCALE GENOMIC DNA]</scope>
    <source>
        <strain evidence="6 7">NRBC 100945</strain>
    </source>
</reference>
<comment type="caution">
    <text evidence="6">The sequence shown here is derived from an EMBL/GenBank/DDBJ whole genome shotgun (WGS) entry which is preliminary data.</text>
</comment>
<dbReference type="GO" id="GO:0016740">
    <property type="term" value="F:transferase activity"/>
    <property type="evidence" value="ECO:0007669"/>
    <property type="project" value="UniProtKB-KW"/>
</dbReference>
<dbReference type="PANTHER" id="PTHR31544:SF4">
    <property type="entry name" value="GAMMA-GLUTAMYLCYCLOTRANSFERASE-RELATED"/>
    <property type="match status" value="1"/>
</dbReference>
<evidence type="ECO:0000256" key="1">
    <source>
        <dbReference type="ARBA" id="ARBA00008861"/>
    </source>
</evidence>
<feature type="domain" description="Gamma-glutamylcyclotransferase AIG2-like" evidence="5">
    <location>
        <begin position="39"/>
        <end position="140"/>
    </location>
</feature>
<evidence type="ECO:0000313" key="6">
    <source>
        <dbReference type="EMBL" id="POR36186.1"/>
    </source>
</evidence>
<feature type="region of interest" description="Disordered" evidence="4">
    <location>
        <begin position="179"/>
        <end position="202"/>
    </location>
</feature>
<dbReference type="InterPro" id="IPR009288">
    <property type="entry name" value="AIG2-like_dom"/>
</dbReference>
<accession>A0A2S4L167</accession>
<evidence type="ECO:0000256" key="2">
    <source>
        <dbReference type="ARBA" id="ARBA00022679"/>
    </source>
</evidence>
<dbReference type="Proteomes" id="UP000237481">
    <property type="component" value="Unassembled WGS sequence"/>
</dbReference>
<dbReference type="PANTHER" id="PTHR31544">
    <property type="entry name" value="AIG2-LIKE PROTEIN D"/>
    <property type="match status" value="1"/>
</dbReference>
<dbReference type="InterPro" id="IPR045038">
    <property type="entry name" value="AIG2-like"/>
</dbReference>
<protein>
    <recommendedName>
        <fullName evidence="3">Putative gamma-glutamylcyclotransferase</fullName>
    </recommendedName>
</protein>
<name>A0A2S4L167_9HYPO</name>
<sequence>MPREKPSAYIASLDAAGENFMDTSVSVPSTPASYRPIFYFFYGTLTKPEILKHVLDMDQEPFLRPAKVVGYELSSWGQYPALIDGDTGTEVHGYAYEVQSVEHEYKLAYYETNAYRLRPCRIRFTDGQEPGELVGNTFMYAGDGVALKQGRFDRFLWEMQMGQRLPDKWRTAAVGFMKEGEEPSQPDNNVPMDRGEVEGQGL</sequence>
<comment type="similarity">
    <text evidence="1">Belongs to the gamma-glutamylcyclotransferase family.</text>
</comment>
<evidence type="ECO:0000256" key="3">
    <source>
        <dbReference type="ARBA" id="ARBA00030602"/>
    </source>
</evidence>
<dbReference type="InterPro" id="IPR013024">
    <property type="entry name" value="GGCT-like"/>
</dbReference>